<reference evidence="8" key="1">
    <citation type="submission" date="2020-10" db="EMBL/GenBank/DDBJ databases">
        <title>Paenihalocynthiibacter styelae gen. nov., sp. nov., isolated from stalked sea squirt Styela clava.</title>
        <authorList>
            <person name="Kim Y.-O."/>
            <person name="Yoon J.-H."/>
        </authorList>
    </citation>
    <scope>NUCLEOTIDE SEQUENCE</scope>
    <source>
        <strain evidence="8">MYP1-1</strain>
    </source>
</reference>
<evidence type="ECO:0000256" key="4">
    <source>
        <dbReference type="ARBA" id="ARBA00023002"/>
    </source>
</evidence>
<dbReference type="InterPro" id="IPR015879">
    <property type="entry name" value="Ring_hydroxy_dOase_asu_C_dom"/>
</dbReference>
<keyword evidence="5" id="KW-0408">Iron</keyword>
<dbReference type="SUPFAM" id="SSF55961">
    <property type="entry name" value="Bet v1-like"/>
    <property type="match status" value="1"/>
</dbReference>
<dbReference type="Gene3D" id="3.90.380.10">
    <property type="entry name" value="Naphthalene 1,2-dioxygenase Alpha Subunit, Chain A, domain 1"/>
    <property type="match status" value="2"/>
</dbReference>
<dbReference type="EMBL" id="JADCKQ010000001">
    <property type="protein sequence ID" value="MBI1492055.1"/>
    <property type="molecule type" value="Genomic_DNA"/>
</dbReference>
<dbReference type="CDD" id="cd00680">
    <property type="entry name" value="RHO_alpha_C"/>
    <property type="match status" value="1"/>
</dbReference>
<keyword evidence="8" id="KW-0223">Dioxygenase</keyword>
<dbReference type="InterPro" id="IPR036922">
    <property type="entry name" value="Rieske_2Fe-2S_sf"/>
</dbReference>
<evidence type="ECO:0000256" key="2">
    <source>
        <dbReference type="ARBA" id="ARBA00022714"/>
    </source>
</evidence>
<evidence type="ECO:0000256" key="6">
    <source>
        <dbReference type="ARBA" id="ARBA00023014"/>
    </source>
</evidence>
<dbReference type="InterPro" id="IPR001663">
    <property type="entry name" value="Rng_hydr_dOase-A"/>
</dbReference>
<keyword evidence="9" id="KW-1185">Reference proteome</keyword>
<dbReference type="PRINTS" id="PR00090">
    <property type="entry name" value="RNGDIOXGNASE"/>
</dbReference>
<dbReference type="SUPFAM" id="SSF50022">
    <property type="entry name" value="ISP domain"/>
    <property type="match status" value="1"/>
</dbReference>
<feature type="domain" description="Rieske" evidence="7">
    <location>
        <begin position="38"/>
        <end position="145"/>
    </location>
</feature>
<dbReference type="CDD" id="cd03469">
    <property type="entry name" value="Rieske_RO_Alpha_N"/>
    <property type="match status" value="1"/>
</dbReference>
<organism evidence="8 9">
    <name type="scientific">Halocynthiibacter styelae</name>
    <dbReference type="NCBI Taxonomy" id="2761955"/>
    <lineage>
        <taxon>Bacteria</taxon>
        <taxon>Pseudomonadati</taxon>
        <taxon>Pseudomonadota</taxon>
        <taxon>Alphaproteobacteria</taxon>
        <taxon>Rhodobacterales</taxon>
        <taxon>Paracoccaceae</taxon>
        <taxon>Halocynthiibacter</taxon>
    </lineage>
</organism>
<evidence type="ECO:0000259" key="7">
    <source>
        <dbReference type="PROSITE" id="PS51296"/>
    </source>
</evidence>
<keyword evidence="3" id="KW-0479">Metal-binding</keyword>
<proteinExistence type="predicted"/>
<evidence type="ECO:0000256" key="1">
    <source>
        <dbReference type="ARBA" id="ARBA00001962"/>
    </source>
</evidence>
<dbReference type="Pfam" id="PF00355">
    <property type="entry name" value="Rieske"/>
    <property type="match status" value="1"/>
</dbReference>
<evidence type="ECO:0000313" key="8">
    <source>
        <dbReference type="EMBL" id="MBI1492055.1"/>
    </source>
</evidence>
<dbReference type="RefSeq" id="WP_228847025.1">
    <property type="nucleotide sequence ID" value="NZ_JADCKQ010000001.1"/>
</dbReference>
<accession>A0A8J7IUZ9</accession>
<dbReference type="GO" id="GO:0051537">
    <property type="term" value="F:2 iron, 2 sulfur cluster binding"/>
    <property type="evidence" value="ECO:0007669"/>
    <property type="project" value="UniProtKB-KW"/>
</dbReference>
<comment type="caution">
    <text evidence="8">The sequence shown here is derived from an EMBL/GenBank/DDBJ whole genome shotgun (WGS) entry which is preliminary data.</text>
</comment>
<evidence type="ECO:0000256" key="3">
    <source>
        <dbReference type="ARBA" id="ARBA00022723"/>
    </source>
</evidence>
<keyword evidence="2" id="KW-0001">2Fe-2S</keyword>
<evidence type="ECO:0000256" key="5">
    <source>
        <dbReference type="ARBA" id="ARBA00023004"/>
    </source>
</evidence>
<dbReference type="GO" id="GO:0005506">
    <property type="term" value="F:iron ion binding"/>
    <property type="evidence" value="ECO:0007669"/>
    <property type="project" value="InterPro"/>
</dbReference>
<comment type="cofactor">
    <cofactor evidence="1">
        <name>Fe cation</name>
        <dbReference type="ChEBI" id="CHEBI:24875"/>
    </cofactor>
</comment>
<dbReference type="Gene3D" id="2.102.10.10">
    <property type="entry name" value="Rieske [2Fe-2S] iron-sulphur domain"/>
    <property type="match status" value="1"/>
</dbReference>
<keyword evidence="6" id="KW-0411">Iron-sulfur</keyword>
<dbReference type="GO" id="GO:0051213">
    <property type="term" value="F:dioxygenase activity"/>
    <property type="evidence" value="ECO:0007669"/>
    <property type="project" value="UniProtKB-KW"/>
</dbReference>
<protein>
    <submittedName>
        <fullName evidence="8">Aromatic ring-hydroxylating dioxygenase subunit alpha</fullName>
    </submittedName>
</protein>
<evidence type="ECO:0000313" key="9">
    <source>
        <dbReference type="Proteomes" id="UP000640583"/>
    </source>
</evidence>
<keyword evidence="4" id="KW-0560">Oxidoreductase</keyword>
<dbReference type="Proteomes" id="UP000640583">
    <property type="component" value="Unassembled WGS sequence"/>
</dbReference>
<dbReference type="Pfam" id="PF00848">
    <property type="entry name" value="Ring_hydroxyl_A"/>
    <property type="match status" value="1"/>
</dbReference>
<dbReference type="PANTHER" id="PTHR43756">
    <property type="entry name" value="CHOLINE MONOOXYGENASE, CHLOROPLASTIC"/>
    <property type="match status" value="1"/>
</dbReference>
<dbReference type="PANTHER" id="PTHR43756:SF5">
    <property type="entry name" value="CHOLINE MONOOXYGENASE, CHLOROPLASTIC"/>
    <property type="match status" value="1"/>
</dbReference>
<dbReference type="InterPro" id="IPR017941">
    <property type="entry name" value="Rieske_2Fe-2S"/>
</dbReference>
<name>A0A8J7IUZ9_9RHOB</name>
<dbReference type="AlphaFoldDB" id="A0A8J7IUZ9"/>
<dbReference type="PROSITE" id="PS51296">
    <property type="entry name" value="RIESKE"/>
    <property type="match status" value="1"/>
</dbReference>
<gene>
    <name evidence="8" type="ORF">H1D41_00230</name>
</gene>
<sequence length="366" mass="41334">MKDEMQFDGGVYETLPASSYWDDALFRSERAKIFRRSWQLFGHVNDLPNPGDYRVEDISGSSVIVMRGQDGEIRAFHNVCAHRGHELLQGEGCTKKLTCPYHAWTYDTTGKLRAAPNSGNFPGFDKDKYPLKQVRLEIFMGLILVNLDSEARPFAEIAAAAIPEIQEYAPNLGNYHHAARTERQANANWKVVAENFNECYHCAVVHKTLTTGVVDPDAYRTRGHSYGIRHVSPARPDERKSYSYVADPTAKTDKFLTWWFFPLFALQIYPGGIVNTYRWKPVSVNQTKIEVDWWLPEATPNVVEAEIIHQHRTTTFAEDGPIVDSVQRGLESGGFDTGPLLVDAGCTSQSEHPIMAFLSQYRDAMA</sequence>